<evidence type="ECO:0000313" key="7">
    <source>
        <dbReference type="EMBL" id="CCH60249.1"/>
    </source>
</evidence>
<dbReference type="GO" id="GO:0071464">
    <property type="term" value="P:cellular response to hydrostatic pressure"/>
    <property type="evidence" value="ECO:0007669"/>
    <property type="project" value="EnsemblFungi"/>
</dbReference>
<feature type="transmembrane region" description="Helical" evidence="6">
    <location>
        <begin position="79"/>
        <end position="106"/>
    </location>
</feature>
<evidence type="ECO:0000256" key="4">
    <source>
        <dbReference type="ARBA" id="ARBA00022989"/>
    </source>
</evidence>
<comment type="similarity">
    <text evidence="2">Belongs to the TMEM170 family.</text>
</comment>
<dbReference type="OrthoDB" id="2131401at2759"/>
<dbReference type="InterPro" id="IPR019334">
    <property type="entry name" value="TMEM170A/B/YPR153W-like"/>
</dbReference>
<keyword evidence="3 6" id="KW-0812">Transmembrane</keyword>
<feature type="transmembrane region" description="Helical" evidence="6">
    <location>
        <begin position="112"/>
        <end position="130"/>
    </location>
</feature>
<sequence>MKSFITNNDIPVGYVTPPFPSLYWPINNQKYNTSFLYDTTDIWKFSIYWCVILNECFYGVTGTIAGVSHRGKIGCIWIIFIYLFCGAVQGMVAGTIMGYMISAIYTSGLFEMSTWIPFCCAVVQILFDVVQSFPISNLTM</sequence>
<reference evidence="7 8" key="1">
    <citation type="journal article" date="2011" name="Proc. Natl. Acad. Sci. U.S.A.">
        <title>Evolutionary erosion of yeast sex chromosomes by mating-type switching accidents.</title>
        <authorList>
            <person name="Gordon J.L."/>
            <person name="Armisen D."/>
            <person name="Proux-Wera E."/>
            <person name="Oheigeartaigh S.S."/>
            <person name="Byrne K.P."/>
            <person name="Wolfe K.H."/>
        </authorList>
    </citation>
    <scope>NUCLEOTIDE SEQUENCE [LARGE SCALE GENOMIC DNA]</scope>
    <source>
        <strain evidence="8">ATCC 34711 / CBS 6284 / DSM 70876 / NBRC 10599 / NRRL Y-10934 / UCD 77-7</strain>
    </source>
</reference>
<dbReference type="GO" id="GO:0005789">
    <property type="term" value="C:endoplasmic reticulum membrane"/>
    <property type="evidence" value="ECO:0007669"/>
    <property type="project" value="EnsemblFungi"/>
</dbReference>
<dbReference type="eggNOG" id="ENOG502S0YM">
    <property type="taxonomic scope" value="Eukaryota"/>
</dbReference>
<dbReference type="HOGENOM" id="CLU_071343_1_0_1"/>
<keyword evidence="8" id="KW-1185">Reference proteome</keyword>
<evidence type="ECO:0000256" key="2">
    <source>
        <dbReference type="ARBA" id="ARBA00006325"/>
    </source>
</evidence>
<dbReference type="Proteomes" id="UP000002866">
    <property type="component" value="Chromosome 3"/>
</dbReference>
<dbReference type="PANTHER" id="PTHR22779">
    <property type="entry name" value="SD17342P"/>
    <property type="match status" value="1"/>
</dbReference>
<evidence type="ECO:0000256" key="5">
    <source>
        <dbReference type="ARBA" id="ARBA00023136"/>
    </source>
</evidence>
<gene>
    <name evidence="7" type="primary">TBLA0C04520</name>
    <name evidence="7" type="ORF">TBLA_0C04520</name>
</gene>
<accession>I2H1J7</accession>
<protein>
    <submittedName>
        <fullName evidence="7">Uncharacterized protein</fullName>
    </submittedName>
</protein>
<proteinExistence type="inferred from homology"/>
<dbReference type="FunCoup" id="I2H1J7">
    <property type="interactions" value="5"/>
</dbReference>
<organism evidence="7 8">
    <name type="scientific">Henningerozyma blattae (strain ATCC 34711 / CBS 6284 / DSM 70876 / NBRC 10599 / NRRL Y-10934 / UCD 77-7)</name>
    <name type="common">Yeast</name>
    <name type="synonym">Tetrapisispora blattae</name>
    <dbReference type="NCBI Taxonomy" id="1071380"/>
    <lineage>
        <taxon>Eukaryota</taxon>
        <taxon>Fungi</taxon>
        <taxon>Dikarya</taxon>
        <taxon>Ascomycota</taxon>
        <taxon>Saccharomycotina</taxon>
        <taxon>Saccharomycetes</taxon>
        <taxon>Saccharomycetales</taxon>
        <taxon>Saccharomycetaceae</taxon>
        <taxon>Henningerozyma</taxon>
    </lineage>
</organism>
<dbReference type="KEGG" id="tbl:TBLA_0C04520"/>
<evidence type="ECO:0000256" key="3">
    <source>
        <dbReference type="ARBA" id="ARBA00022692"/>
    </source>
</evidence>
<dbReference type="OMA" id="FPMQGGL"/>
<name>I2H1J7_HENB6</name>
<dbReference type="STRING" id="1071380.I2H1J7"/>
<dbReference type="PANTHER" id="PTHR22779:SF6">
    <property type="entry name" value="SD17342P"/>
    <property type="match status" value="1"/>
</dbReference>
<dbReference type="EMBL" id="HE806318">
    <property type="protein sequence ID" value="CCH60249.1"/>
    <property type="molecule type" value="Genomic_DNA"/>
</dbReference>
<keyword evidence="4 6" id="KW-1133">Transmembrane helix</keyword>
<evidence type="ECO:0000313" key="8">
    <source>
        <dbReference type="Proteomes" id="UP000002866"/>
    </source>
</evidence>
<dbReference type="AlphaFoldDB" id="I2H1J7"/>
<dbReference type="RefSeq" id="XP_004179768.1">
    <property type="nucleotide sequence ID" value="XM_004179720.1"/>
</dbReference>
<dbReference type="Pfam" id="PF10190">
    <property type="entry name" value="Tmemb_170"/>
    <property type="match status" value="1"/>
</dbReference>
<dbReference type="InParanoid" id="I2H1J7"/>
<keyword evidence="5 6" id="KW-0472">Membrane</keyword>
<feature type="transmembrane region" description="Helical" evidence="6">
    <location>
        <begin position="46"/>
        <end position="67"/>
    </location>
</feature>
<comment type="subcellular location">
    <subcellularLocation>
        <location evidence="1">Membrane</location>
        <topology evidence="1">Multi-pass membrane protein</topology>
    </subcellularLocation>
</comment>
<evidence type="ECO:0000256" key="1">
    <source>
        <dbReference type="ARBA" id="ARBA00004141"/>
    </source>
</evidence>
<evidence type="ECO:0000256" key="6">
    <source>
        <dbReference type="SAM" id="Phobius"/>
    </source>
</evidence>
<dbReference type="GeneID" id="14495229"/>